<keyword evidence="4" id="KW-0862">Zinc</keyword>
<keyword evidence="5" id="KW-0539">Nucleus</keyword>
<dbReference type="AlphaFoldDB" id="A0A498N4R7"/>
<proteinExistence type="predicted"/>
<dbReference type="SUPFAM" id="SSF140996">
    <property type="entry name" value="Hermes dimerisation domain"/>
    <property type="match status" value="1"/>
</dbReference>
<dbReference type="GO" id="GO:0005634">
    <property type="term" value="C:nucleus"/>
    <property type="evidence" value="ECO:0007669"/>
    <property type="project" value="UniProtKB-SubCell"/>
</dbReference>
<evidence type="ECO:0000256" key="2">
    <source>
        <dbReference type="ARBA" id="ARBA00022723"/>
    </source>
</evidence>
<protein>
    <submittedName>
        <fullName evidence="6">Zinc finger BED domain-containing 1-like protein</fullName>
    </submittedName>
</protein>
<evidence type="ECO:0000256" key="1">
    <source>
        <dbReference type="ARBA" id="ARBA00004123"/>
    </source>
</evidence>
<evidence type="ECO:0000313" key="7">
    <source>
        <dbReference type="Proteomes" id="UP000290572"/>
    </source>
</evidence>
<dbReference type="PANTHER" id="PTHR46481">
    <property type="entry name" value="ZINC FINGER BED DOMAIN-CONTAINING PROTEIN 4"/>
    <property type="match status" value="1"/>
</dbReference>
<comment type="caution">
    <text evidence="6">The sequence shown here is derived from an EMBL/GenBank/DDBJ whole genome shotgun (WGS) entry which is preliminary data.</text>
</comment>
<name>A0A498N4R7_LABRO</name>
<evidence type="ECO:0000256" key="4">
    <source>
        <dbReference type="ARBA" id="ARBA00022833"/>
    </source>
</evidence>
<reference evidence="6 7" key="1">
    <citation type="submission" date="2018-03" db="EMBL/GenBank/DDBJ databases">
        <title>Draft genome sequence of Rohu Carp (Labeo rohita).</title>
        <authorList>
            <person name="Das P."/>
            <person name="Kushwaha B."/>
            <person name="Joshi C.G."/>
            <person name="Kumar D."/>
            <person name="Nagpure N.S."/>
            <person name="Sahoo L."/>
            <person name="Das S.P."/>
            <person name="Bit A."/>
            <person name="Patnaik S."/>
            <person name="Meher P.K."/>
            <person name="Jayasankar P."/>
            <person name="Koringa P.G."/>
            <person name="Patel N.V."/>
            <person name="Hinsu A.T."/>
            <person name="Kumar R."/>
            <person name="Pandey M."/>
            <person name="Agarwal S."/>
            <person name="Srivastava S."/>
            <person name="Singh M."/>
            <person name="Iquebal M.A."/>
            <person name="Jaiswal S."/>
            <person name="Angadi U.B."/>
            <person name="Kumar N."/>
            <person name="Raza M."/>
            <person name="Shah T.M."/>
            <person name="Rai A."/>
            <person name="Jena J.K."/>
        </authorList>
    </citation>
    <scope>NUCLEOTIDE SEQUENCE [LARGE SCALE GENOMIC DNA]</scope>
    <source>
        <strain evidence="6">DASCIFA01</strain>
        <tissue evidence="6">Testis</tissue>
    </source>
</reference>
<evidence type="ECO:0000256" key="5">
    <source>
        <dbReference type="ARBA" id="ARBA00023242"/>
    </source>
</evidence>
<keyword evidence="2" id="KW-0479">Metal-binding</keyword>
<sequence length="215" mass="24466">MHQYAIKDPYLANSIPKKRLDNKLLKMMVKDMQPYNIVNDEGFREFVYALDPRYQLPSRSTLIRNLEEQYDTTKTSLKKKMEVTEEISAELNVTASKCIHMVRNLQKVTTSMMQQQEKGNIGYRLAEALNGTLQRRCSAYETSRLLSKATILDPCFKTLGFISPQKADEAVKSLSSEGAMFVLEGQAQASTPLASSTANELWHDFDTQLFAEYVC</sequence>
<keyword evidence="3" id="KW-0863">Zinc-finger</keyword>
<keyword evidence="7" id="KW-1185">Reference proteome</keyword>
<dbReference type="InterPro" id="IPR052035">
    <property type="entry name" value="ZnF_BED_domain_contain"/>
</dbReference>
<dbReference type="EMBL" id="QBIY01011788">
    <property type="protein sequence ID" value="RXN29379.1"/>
    <property type="molecule type" value="Genomic_DNA"/>
</dbReference>
<dbReference type="Proteomes" id="UP000290572">
    <property type="component" value="Unassembled WGS sequence"/>
</dbReference>
<comment type="subcellular location">
    <subcellularLocation>
        <location evidence="1">Nucleus</location>
    </subcellularLocation>
</comment>
<dbReference type="PANTHER" id="PTHR46481:SF10">
    <property type="entry name" value="ZINC FINGER BED DOMAIN-CONTAINING PROTEIN 39"/>
    <property type="match status" value="1"/>
</dbReference>
<evidence type="ECO:0000313" key="6">
    <source>
        <dbReference type="EMBL" id="RXN29379.1"/>
    </source>
</evidence>
<organism evidence="6 7">
    <name type="scientific">Labeo rohita</name>
    <name type="common">Indian major carp</name>
    <name type="synonym">Cyprinus rohita</name>
    <dbReference type="NCBI Taxonomy" id="84645"/>
    <lineage>
        <taxon>Eukaryota</taxon>
        <taxon>Metazoa</taxon>
        <taxon>Chordata</taxon>
        <taxon>Craniata</taxon>
        <taxon>Vertebrata</taxon>
        <taxon>Euteleostomi</taxon>
        <taxon>Actinopterygii</taxon>
        <taxon>Neopterygii</taxon>
        <taxon>Teleostei</taxon>
        <taxon>Ostariophysi</taxon>
        <taxon>Cypriniformes</taxon>
        <taxon>Cyprinidae</taxon>
        <taxon>Labeoninae</taxon>
        <taxon>Labeonini</taxon>
        <taxon>Labeo</taxon>
    </lineage>
</organism>
<accession>A0A498N4R7</accession>
<dbReference type="GO" id="GO:0008270">
    <property type="term" value="F:zinc ion binding"/>
    <property type="evidence" value="ECO:0007669"/>
    <property type="project" value="UniProtKB-KW"/>
</dbReference>
<dbReference type="Gene3D" id="1.10.10.1070">
    <property type="entry name" value="Zinc finger, BED domain-containing"/>
    <property type="match status" value="1"/>
</dbReference>
<evidence type="ECO:0000256" key="3">
    <source>
        <dbReference type="ARBA" id="ARBA00022771"/>
    </source>
</evidence>
<gene>
    <name evidence="6" type="ORF">ROHU_018505</name>
</gene>